<feature type="domain" description="Type II secretion system protein GspF" evidence="8">
    <location>
        <begin position="272"/>
        <end position="394"/>
    </location>
</feature>
<keyword evidence="10" id="KW-1185">Reference proteome</keyword>
<reference evidence="9" key="1">
    <citation type="submission" date="2020-08" db="EMBL/GenBank/DDBJ databases">
        <title>Sulfitobacter aestuariivivens sp. nov., isolated from a tidal flat.</title>
        <authorList>
            <person name="Park S."/>
            <person name="Yoon J.-H."/>
        </authorList>
    </citation>
    <scope>NUCLEOTIDE SEQUENCE</scope>
    <source>
        <strain evidence="9">TSTF-M16</strain>
    </source>
</reference>
<evidence type="ECO:0000256" key="5">
    <source>
        <dbReference type="ARBA" id="ARBA00022989"/>
    </source>
</evidence>
<dbReference type="InterPro" id="IPR018076">
    <property type="entry name" value="T2SS_GspF_dom"/>
</dbReference>
<evidence type="ECO:0000256" key="1">
    <source>
        <dbReference type="ARBA" id="ARBA00004651"/>
    </source>
</evidence>
<protein>
    <submittedName>
        <fullName evidence="9">Type II secretion system F family protein</fullName>
    </submittedName>
</protein>
<comment type="subcellular location">
    <subcellularLocation>
        <location evidence="1">Cell membrane</location>
        <topology evidence="1">Multi-pass membrane protein</topology>
    </subcellularLocation>
</comment>
<dbReference type="PRINTS" id="PR00812">
    <property type="entry name" value="BCTERIALGSPF"/>
</dbReference>
<dbReference type="RefSeq" id="WP_191075955.1">
    <property type="nucleotide sequence ID" value="NZ_JACTAG010000002.1"/>
</dbReference>
<keyword evidence="6 7" id="KW-0472">Membrane</keyword>
<comment type="caution">
    <text evidence="9">The sequence shown here is derived from an EMBL/GenBank/DDBJ whole genome shotgun (WGS) entry which is preliminary data.</text>
</comment>
<dbReference type="GO" id="GO:0015628">
    <property type="term" value="P:protein secretion by the type II secretion system"/>
    <property type="evidence" value="ECO:0007669"/>
    <property type="project" value="TreeGrafter"/>
</dbReference>
<evidence type="ECO:0000256" key="6">
    <source>
        <dbReference type="ARBA" id="ARBA00023136"/>
    </source>
</evidence>
<sequence length="404" mass="42868">MRAYAYIAYTDSGKRRSGTVVAETESHAAAQLTDNGLFVSELAERDAKSRSFSLGAGRRTVLNADLQAVFTRQMAVLVGAELPIDAALEAVRQGGHPALDTVAARTRARLMDGASLSDALVAAQAGFAPYYIASVRAGETAGNLAGVFSELADHLENQGEDKAQISTALIYPSFVAAVALLVCGILMVNVAPEIVAMYDLSDQPLPQITTVVLGISNWIQTNFLLIVVAITGLIGLAIAAARVPTLRARRDTLFLRLPLVGRFMRLSAAVQYLRTLALVLSSRNTVPVAVQNASDVLDIAQFRTEGDEVSDAIAKGETMSQALRHLSIIPPVARQLIQAGETSVRLAAMTDRSAVLVENGLSTERKRIAALLEPALMMVVGAMVLIIVLAILLPIFDLQAVVAG</sequence>
<dbReference type="InterPro" id="IPR003004">
    <property type="entry name" value="GspF/PilC"/>
</dbReference>
<name>A0A927D829_9RHOB</name>
<dbReference type="Gene3D" id="1.20.81.30">
    <property type="entry name" value="Type II secretion system (T2SS), domain F"/>
    <property type="match status" value="2"/>
</dbReference>
<keyword evidence="3" id="KW-1003">Cell membrane</keyword>
<dbReference type="InterPro" id="IPR042094">
    <property type="entry name" value="T2SS_GspF_sf"/>
</dbReference>
<accession>A0A927D829</accession>
<proteinExistence type="inferred from homology"/>
<evidence type="ECO:0000256" key="3">
    <source>
        <dbReference type="ARBA" id="ARBA00022475"/>
    </source>
</evidence>
<comment type="similarity">
    <text evidence="2">Belongs to the GSP F family.</text>
</comment>
<feature type="transmembrane region" description="Helical" evidence="7">
    <location>
        <begin position="223"/>
        <end position="241"/>
    </location>
</feature>
<dbReference type="Pfam" id="PF00482">
    <property type="entry name" value="T2SSF"/>
    <property type="match status" value="2"/>
</dbReference>
<evidence type="ECO:0000256" key="4">
    <source>
        <dbReference type="ARBA" id="ARBA00022692"/>
    </source>
</evidence>
<evidence type="ECO:0000313" key="10">
    <source>
        <dbReference type="Proteomes" id="UP000635142"/>
    </source>
</evidence>
<keyword evidence="5 7" id="KW-1133">Transmembrane helix</keyword>
<gene>
    <name evidence="9" type="ORF">H9Q16_13525</name>
</gene>
<evidence type="ECO:0000313" key="9">
    <source>
        <dbReference type="EMBL" id="MBD3664947.1"/>
    </source>
</evidence>
<dbReference type="AlphaFoldDB" id="A0A927D829"/>
<organism evidence="9 10">
    <name type="scientific">Sulfitobacter aestuariivivens</name>
    <dbReference type="NCBI Taxonomy" id="2766981"/>
    <lineage>
        <taxon>Bacteria</taxon>
        <taxon>Pseudomonadati</taxon>
        <taxon>Pseudomonadota</taxon>
        <taxon>Alphaproteobacteria</taxon>
        <taxon>Rhodobacterales</taxon>
        <taxon>Roseobacteraceae</taxon>
        <taxon>Sulfitobacter</taxon>
    </lineage>
</organism>
<evidence type="ECO:0000259" key="8">
    <source>
        <dbReference type="Pfam" id="PF00482"/>
    </source>
</evidence>
<dbReference type="Proteomes" id="UP000635142">
    <property type="component" value="Unassembled WGS sequence"/>
</dbReference>
<keyword evidence="4 7" id="KW-0812">Transmembrane</keyword>
<dbReference type="GO" id="GO:0005886">
    <property type="term" value="C:plasma membrane"/>
    <property type="evidence" value="ECO:0007669"/>
    <property type="project" value="UniProtKB-SubCell"/>
</dbReference>
<dbReference type="EMBL" id="JACTAG010000002">
    <property type="protein sequence ID" value="MBD3664947.1"/>
    <property type="molecule type" value="Genomic_DNA"/>
</dbReference>
<dbReference type="PANTHER" id="PTHR30012">
    <property type="entry name" value="GENERAL SECRETION PATHWAY PROTEIN"/>
    <property type="match status" value="1"/>
</dbReference>
<feature type="transmembrane region" description="Helical" evidence="7">
    <location>
        <begin position="168"/>
        <end position="191"/>
    </location>
</feature>
<evidence type="ECO:0000256" key="7">
    <source>
        <dbReference type="SAM" id="Phobius"/>
    </source>
</evidence>
<feature type="domain" description="Type II secretion system protein GspF" evidence="8">
    <location>
        <begin position="70"/>
        <end position="190"/>
    </location>
</feature>
<feature type="transmembrane region" description="Helical" evidence="7">
    <location>
        <begin position="375"/>
        <end position="396"/>
    </location>
</feature>
<dbReference type="PANTHER" id="PTHR30012:SF0">
    <property type="entry name" value="TYPE II SECRETION SYSTEM PROTEIN F-RELATED"/>
    <property type="match status" value="1"/>
</dbReference>
<evidence type="ECO:0000256" key="2">
    <source>
        <dbReference type="ARBA" id="ARBA00005745"/>
    </source>
</evidence>